<gene>
    <name evidence="1" type="ORF">LZ24_02494</name>
</gene>
<sequence>MERRSGSDRRRCKRAVDAERHQVQGENSNLFFMSRFIRKAFEKWMKRHGATDVICLVSDKKRIRNCQWELWEGLLGYSLREIDFARDIYLRPEQRDEIFEEVEQEGCVCRTVHITRADGFVVNMDIIYCKHENGYYYTFVKIL</sequence>
<dbReference type="AlphaFoldDB" id="A0A562RHF2"/>
<organism evidence="1 2">
    <name type="scientific">Desulfobotulus alkaliphilus</name>
    <dbReference type="NCBI Taxonomy" id="622671"/>
    <lineage>
        <taxon>Bacteria</taxon>
        <taxon>Pseudomonadati</taxon>
        <taxon>Thermodesulfobacteriota</taxon>
        <taxon>Desulfobacteria</taxon>
        <taxon>Desulfobacterales</taxon>
        <taxon>Desulfobacteraceae</taxon>
        <taxon>Desulfobotulus</taxon>
    </lineage>
</organism>
<name>A0A562RHF2_9BACT</name>
<accession>A0A562RHF2</accession>
<evidence type="ECO:0008006" key="3">
    <source>
        <dbReference type="Google" id="ProtNLM"/>
    </source>
</evidence>
<evidence type="ECO:0000313" key="1">
    <source>
        <dbReference type="EMBL" id="TWI68522.1"/>
    </source>
</evidence>
<keyword evidence="2" id="KW-1185">Reference proteome</keyword>
<proteinExistence type="predicted"/>
<dbReference type="OrthoDB" id="9836342at2"/>
<dbReference type="Proteomes" id="UP000318307">
    <property type="component" value="Unassembled WGS sequence"/>
</dbReference>
<comment type="caution">
    <text evidence="1">The sequence shown here is derived from an EMBL/GenBank/DDBJ whole genome shotgun (WGS) entry which is preliminary data.</text>
</comment>
<dbReference type="RefSeq" id="WP_144685598.1">
    <property type="nucleotide sequence ID" value="NZ_VLLC01000021.1"/>
</dbReference>
<dbReference type="EMBL" id="VLLC01000021">
    <property type="protein sequence ID" value="TWI68522.1"/>
    <property type="molecule type" value="Genomic_DNA"/>
</dbReference>
<evidence type="ECO:0000313" key="2">
    <source>
        <dbReference type="Proteomes" id="UP000318307"/>
    </source>
</evidence>
<reference evidence="1 2" key="1">
    <citation type="submission" date="2019-07" db="EMBL/GenBank/DDBJ databases">
        <title>Genome sequencing of 100 strains of the haloalkaliphilic chemolithoautotrophic sulfur-oxidizing bacterium Thioalkalivibrio.</title>
        <authorList>
            <person name="Muyzer G."/>
        </authorList>
    </citation>
    <scope>NUCLEOTIDE SEQUENCE [LARGE SCALE GENOMIC DNA]</scope>
    <source>
        <strain evidence="1 2">ASO4-4</strain>
    </source>
</reference>
<protein>
    <recommendedName>
        <fullName evidence="3">PAS domain S-box-containing protein</fullName>
    </recommendedName>
</protein>